<dbReference type="Proteomes" id="UP000827892">
    <property type="component" value="Chromosome III"/>
</dbReference>
<feature type="compositionally biased region" description="Polar residues" evidence="1">
    <location>
        <begin position="88"/>
        <end position="100"/>
    </location>
</feature>
<feature type="compositionally biased region" description="Basic and acidic residues" evidence="1">
    <location>
        <begin position="312"/>
        <end position="337"/>
    </location>
</feature>
<feature type="region of interest" description="Disordered" evidence="1">
    <location>
        <begin position="241"/>
        <end position="498"/>
    </location>
</feature>
<feature type="compositionally biased region" description="Basic and acidic residues" evidence="1">
    <location>
        <begin position="43"/>
        <end position="52"/>
    </location>
</feature>
<name>A0AAE9DEJ4_CAEBR</name>
<protein>
    <submittedName>
        <fullName evidence="2">Uncharacterized protein</fullName>
    </submittedName>
</protein>
<reference evidence="2 3" key="1">
    <citation type="submission" date="2022-05" db="EMBL/GenBank/DDBJ databases">
        <title>Chromosome-level reference genomes for two strains of Caenorhabditis briggsae: an improved platform for comparative genomics.</title>
        <authorList>
            <person name="Stevens L."/>
            <person name="Andersen E.C."/>
        </authorList>
    </citation>
    <scope>NUCLEOTIDE SEQUENCE [LARGE SCALE GENOMIC DNA]</scope>
    <source>
        <strain evidence="2">QX1410_ONT</strain>
        <tissue evidence="2">Whole-organism</tissue>
    </source>
</reference>
<feature type="region of interest" description="Disordered" evidence="1">
    <location>
        <begin position="122"/>
        <end position="222"/>
    </location>
</feature>
<dbReference type="AlphaFoldDB" id="A0AAE9DEJ4"/>
<sequence length="543" mass="59340">MAPKEINEIQTPLLQMPAKADAQFQNTVEPEELVLQLPPEIGTVERRSKDAGPSKASTPRENLLAKNSEFSPRIRFLNTSGREIGSMMPNSHLGTSESSRSFPALENLERLSGFCKVQIPQSSSSSNLAYLDQPKTTVAQDSKVKSCECSKCSKSSGVSSAPQTRRPGSNSLKNLQDVPFQQGAQPTSLMNPSEETPQGNDSSSAQSPRPMQRPSSFPVNLETHEEFVKSYAIQAMLEPRKKSELSSLYDGNSPSNCVAVERSEGDTRRIVPPPLGYQPEPLESPETFSPGSSRSSMPPLLKTSDMEEASDTEARLNRNEMIRNREQTNMDGQKTEASDANLTSSDTNDSEEASEGSPAPETSRHLSRESASPEPRRRRSMTQKYPVSGGRHRSAGIRDTTSGGGPLPSPGAVQASRVSLRAQGQFRPPEFHETVSQQVPTAHQQSTLQHTMSSITSRAPERVRQSPENINLSIQKPPEAKRETTGTSSQFRSIPMYGDYGRAGGVTTRVPRDLPPVQTVFNLQKVARKRRADQEAAKNGQIG</sequence>
<feature type="compositionally biased region" description="Polar residues" evidence="1">
    <location>
        <begin position="434"/>
        <end position="457"/>
    </location>
</feature>
<feature type="compositionally biased region" description="Polar residues" evidence="1">
    <location>
        <begin position="286"/>
        <end position="296"/>
    </location>
</feature>
<gene>
    <name evidence="2" type="ORF">L3Y34_002285</name>
</gene>
<feature type="compositionally biased region" description="Polar residues" evidence="1">
    <location>
        <begin position="338"/>
        <end position="347"/>
    </location>
</feature>
<evidence type="ECO:0000256" key="1">
    <source>
        <dbReference type="SAM" id="MobiDB-lite"/>
    </source>
</evidence>
<proteinExistence type="predicted"/>
<accession>A0AAE9DEJ4</accession>
<evidence type="ECO:0000313" key="3">
    <source>
        <dbReference type="Proteomes" id="UP000827892"/>
    </source>
</evidence>
<feature type="region of interest" description="Disordered" evidence="1">
    <location>
        <begin position="40"/>
        <end position="69"/>
    </location>
</feature>
<feature type="region of interest" description="Disordered" evidence="1">
    <location>
        <begin position="81"/>
        <end position="100"/>
    </location>
</feature>
<feature type="compositionally biased region" description="Polar residues" evidence="1">
    <location>
        <begin position="122"/>
        <end position="140"/>
    </location>
</feature>
<feature type="compositionally biased region" description="Polar residues" evidence="1">
    <location>
        <begin position="245"/>
        <end position="256"/>
    </location>
</feature>
<dbReference type="EMBL" id="CP090893">
    <property type="protein sequence ID" value="ULU02589.1"/>
    <property type="molecule type" value="Genomic_DNA"/>
</dbReference>
<organism evidence="2 3">
    <name type="scientific">Caenorhabditis briggsae</name>
    <dbReference type="NCBI Taxonomy" id="6238"/>
    <lineage>
        <taxon>Eukaryota</taxon>
        <taxon>Metazoa</taxon>
        <taxon>Ecdysozoa</taxon>
        <taxon>Nematoda</taxon>
        <taxon>Chromadorea</taxon>
        <taxon>Rhabditida</taxon>
        <taxon>Rhabditina</taxon>
        <taxon>Rhabditomorpha</taxon>
        <taxon>Rhabditoidea</taxon>
        <taxon>Rhabditidae</taxon>
        <taxon>Peloderinae</taxon>
        <taxon>Caenorhabditis</taxon>
    </lineage>
</organism>
<feature type="compositionally biased region" description="Polar residues" evidence="1">
    <location>
        <begin position="161"/>
        <end position="174"/>
    </location>
</feature>
<feature type="compositionally biased region" description="Polar residues" evidence="1">
    <location>
        <begin position="182"/>
        <end position="218"/>
    </location>
</feature>
<evidence type="ECO:0000313" key="2">
    <source>
        <dbReference type="EMBL" id="ULU02589.1"/>
    </source>
</evidence>